<comment type="caution">
    <text evidence="1">The sequence shown here is derived from an EMBL/GenBank/DDBJ whole genome shotgun (WGS) entry which is preliminary data.</text>
</comment>
<dbReference type="AlphaFoldDB" id="A0A392Q396"/>
<dbReference type="EMBL" id="LXQA010110756">
    <property type="protein sequence ID" value="MCI18568.1"/>
    <property type="molecule type" value="Genomic_DNA"/>
</dbReference>
<dbReference type="Proteomes" id="UP000265520">
    <property type="component" value="Unassembled WGS sequence"/>
</dbReference>
<reference evidence="1 2" key="1">
    <citation type="journal article" date="2018" name="Front. Plant Sci.">
        <title>Red Clover (Trifolium pratense) and Zigzag Clover (T. medium) - A Picture of Genomic Similarities and Differences.</title>
        <authorList>
            <person name="Dluhosova J."/>
            <person name="Istvanek J."/>
            <person name="Nedelnik J."/>
            <person name="Repkova J."/>
        </authorList>
    </citation>
    <scope>NUCLEOTIDE SEQUENCE [LARGE SCALE GENOMIC DNA]</scope>
    <source>
        <strain evidence="2">cv. 10/8</strain>
        <tissue evidence="1">Leaf</tissue>
    </source>
</reference>
<protein>
    <submittedName>
        <fullName evidence="1">Retrovirus-related pol polyprotein from transposon TNT 1-94</fullName>
    </submittedName>
</protein>
<evidence type="ECO:0000313" key="2">
    <source>
        <dbReference type="Proteomes" id="UP000265520"/>
    </source>
</evidence>
<organism evidence="1 2">
    <name type="scientific">Trifolium medium</name>
    <dbReference type="NCBI Taxonomy" id="97028"/>
    <lineage>
        <taxon>Eukaryota</taxon>
        <taxon>Viridiplantae</taxon>
        <taxon>Streptophyta</taxon>
        <taxon>Embryophyta</taxon>
        <taxon>Tracheophyta</taxon>
        <taxon>Spermatophyta</taxon>
        <taxon>Magnoliopsida</taxon>
        <taxon>eudicotyledons</taxon>
        <taxon>Gunneridae</taxon>
        <taxon>Pentapetalae</taxon>
        <taxon>rosids</taxon>
        <taxon>fabids</taxon>
        <taxon>Fabales</taxon>
        <taxon>Fabaceae</taxon>
        <taxon>Papilionoideae</taxon>
        <taxon>50 kb inversion clade</taxon>
        <taxon>NPAAA clade</taxon>
        <taxon>Hologalegina</taxon>
        <taxon>IRL clade</taxon>
        <taxon>Trifolieae</taxon>
        <taxon>Trifolium</taxon>
    </lineage>
</organism>
<proteinExistence type="predicted"/>
<evidence type="ECO:0000313" key="1">
    <source>
        <dbReference type="EMBL" id="MCI18568.1"/>
    </source>
</evidence>
<accession>A0A392Q396</accession>
<name>A0A392Q396_9FABA</name>
<keyword evidence="2" id="KW-1185">Reference proteome</keyword>
<sequence>CQVCSKNGHSALDCWHRFDNQYQSHNGAHNGPPRPSYGNPHSFTPYGNTAAYGYGGPSGMGHSFGYPASQNVWMRPPPTARPPNMLSTLPSAFITNAGPSTSASWFPDSGASYHVTSDPRNLQQSTPFEGHDQIYIGNGQGLTISSAGTSTFPSPLLPSCQ</sequence>
<feature type="non-terminal residue" evidence="1">
    <location>
        <position position="1"/>
    </location>
</feature>